<reference evidence="2 3" key="1">
    <citation type="submission" date="2022-09" db="EMBL/GenBank/DDBJ databases">
        <authorList>
            <person name="Han X.L."/>
            <person name="Wang Q."/>
            <person name="Lu T."/>
        </authorList>
    </citation>
    <scope>NUCLEOTIDE SEQUENCE [LARGE SCALE GENOMIC DNA]</scope>
    <source>
        <strain evidence="2 3">WQ 127069</strain>
    </source>
</reference>
<gene>
    <name evidence="2" type="ORF">OB236_22880</name>
</gene>
<dbReference type="EMBL" id="JAOQIO010000089">
    <property type="protein sequence ID" value="MCU6794956.1"/>
    <property type="molecule type" value="Genomic_DNA"/>
</dbReference>
<feature type="domain" description="NAD-dependent epimerase/dehydratase" evidence="1">
    <location>
        <begin position="128"/>
        <end position="189"/>
    </location>
</feature>
<comment type="caution">
    <text evidence="2">The sequence shown here is derived from an EMBL/GenBank/DDBJ whole genome shotgun (WGS) entry which is preliminary data.</text>
</comment>
<evidence type="ECO:0000313" key="3">
    <source>
        <dbReference type="Proteomes" id="UP001652445"/>
    </source>
</evidence>
<dbReference type="InterPro" id="IPR036291">
    <property type="entry name" value="NAD(P)-bd_dom_sf"/>
</dbReference>
<keyword evidence="3" id="KW-1185">Reference proteome</keyword>
<protein>
    <recommendedName>
        <fullName evidence="1">NAD-dependent epimerase/dehydratase domain-containing protein</fullName>
    </recommendedName>
</protein>
<evidence type="ECO:0000259" key="1">
    <source>
        <dbReference type="Pfam" id="PF01370"/>
    </source>
</evidence>
<dbReference type="Proteomes" id="UP001652445">
    <property type="component" value="Unassembled WGS sequence"/>
</dbReference>
<name>A0ABT2UJY3_9BACL</name>
<dbReference type="InterPro" id="IPR001509">
    <property type="entry name" value="Epimerase_deHydtase"/>
</dbReference>
<proteinExistence type="predicted"/>
<dbReference type="RefSeq" id="WP_262686018.1">
    <property type="nucleotide sequence ID" value="NZ_JAOQIO010000089.1"/>
</dbReference>
<organism evidence="2 3">
    <name type="scientific">Paenibacillus baimaensis</name>
    <dbReference type="NCBI Taxonomy" id="2982185"/>
    <lineage>
        <taxon>Bacteria</taxon>
        <taxon>Bacillati</taxon>
        <taxon>Bacillota</taxon>
        <taxon>Bacilli</taxon>
        <taxon>Bacillales</taxon>
        <taxon>Paenibacillaceae</taxon>
        <taxon>Paenibacillus</taxon>
    </lineage>
</organism>
<dbReference type="SUPFAM" id="SSF51735">
    <property type="entry name" value="NAD(P)-binding Rossmann-fold domains"/>
    <property type="match status" value="1"/>
</dbReference>
<dbReference type="Pfam" id="PF01370">
    <property type="entry name" value="Epimerase"/>
    <property type="match status" value="1"/>
</dbReference>
<accession>A0ABT2UJY3</accession>
<dbReference type="Gene3D" id="3.40.50.720">
    <property type="entry name" value="NAD(P)-binding Rossmann-like Domain"/>
    <property type="match status" value="2"/>
</dbReference>
<dbReference type="Gene3D" id="3.90.25.10">
    <property type="entry name" value="UDP-galactose 4-epimerase, domain 1"/>
    <property type="match status" value="1"/>
</dbReference>
<sequence length="287" mass="31940">MRKAMVVRAGRAIGNVLVEGLIKVGMDVIAYSGSQHKLSRMKEAFDHSPRLLTAQGDVRNADEMLVAADGVDVIYCGIYLTYDENAEKVQQMLKAIETVSSRTGAKVVIIEGVYRPSGQNKLLLANFDQRYLHLNSPELYGAGASNTIFHYSLKKIAKGQKVKVLGNPSVKREYLYLNDAAQYAVELALKESSYGKTWRLRGGSTVSTEALLTIAASTVNIAPRFELISDWKLRLLRAYEPRSRALLDRYESNDWNLQEYELEYIGSGQVTTHEAAIAETINGIMAR</sequence>
<evidence type="ECO:0000313" key="2">
    <source>
        <dbReference type="EMBL" id="MCU6794956.1"/>
    </source>
</evidence>